<protein>
    <submittedName>
        <fullName evidence="3">Calcium-binding protein</fullName>
    </submittedName>
</protein>
<dbReference type="EMBL" id="PEKC01000025">
    <property type="protein sequence ID" value="PII36113.1"/>
    <property type="molecule type" value="Genomic_DNA"/>
</dbReference>
<evidence type="ECO:0000313" key="3">
    <source>
        <dbReference type="EMBL" id="PII36113.1"/>
    </source>
</evidence>
<feature type="domain" description="Excalibur calcium-binding" evidence="2">
    <location>
        <begin position="59"/>
        <end position="93"/>
    </location>
</feature>
<feature type="chain" id="PRO_5013963391" evidence="1">
    <location>
        <begin position="20"/>
        <end position="98"/>
    </location>
</feature>
<organism evidence="3">
    <name type="scientific">Chryseobacterium sp. B5</name>
    <dbReference type="NCBI Taxonomy" id="2050562"/>
    <lineage>
        <taxon>Bacteria</taxon>
        <taxon>Pseudomonadati</taxon>
        <taxon>Bacteroidota</taxon>
        <taxon>Flavobacteriia</taxon>
        <taxon>Flavobacteriales</taxon>
        <taxon>Weeksellaceae</taxon>
        <taxon>Chryseobacterium group</taxon>
        <taxon>Chryseobacterium</taxon>
    </lineage>
</organism>
<dbReference type="Pfam" id="PF05901">
    <property type="entry name" value="Excalibur"/>
    <property type="match status" value="1"/>
</dbReference>
<name>A0A2G7TAN0_9FLAO</name>
<dbReference type="InterPro" id="IPR008613">
    <property type="entry name" value="Excalibur_Ca-bd_domain"/>
</dbReference>
<evidence type="ECO:0000259" key="2">
    <source>
        <dbReference type="Pfam" id="PF05901"/>
    </source>
</evidence>
<keyword evidence="1" id="KW-0732">Signal</keyword>
<feature type="signal peptide" evidence="1">
    <location>
        <begin position="1"/>
        <end position="19"/>
    </location>
</feature>
<sequence length="98" mass="10779">MLRLIVYVLLAVAAWKAYTAYQAKTGGLSPTLLLTEPRPRSIDVGSSTSSAPKYTCDGRTHCSQMTSCEEAKFFLRNCPNTKMDGDNDGIPCERQLCN</sequence>
<dbReference type="AlphaFoldDB" id="A0A2G7TAN0"/>
<evidence type="ECO:0000256" key="1">
    <source>
        <dbReference type="SAM" id="SignalP"/>
    </source>
</evidence>
<gene>
    <name evidence="3" type="ORF">CTI11_09300</name>
</gene>
<reference evidence="3" key="1">
    <citation type="submission" date="2017-10" db="EMBL/GenBank/DDBJ databases">
        <title>Chryseobacterium sp. B5 is a hydrocarbonoclastic and plant growth promoting bacterium.</title>
        <authorList>
            <person name="Thijs S."/>
            <person name="Gkorezis P."/>
            <person name="Van Hamme J."/>
        </authorList>
    </citation>
    <scope>NUCLEOTIDE SEQUENCE</scope>
    <source>
        <strain evidence="3">B5</strain>
    </source>
</reference>
<proteinExistence type="predicted"/>
<accession>A0A2G7TAN0</accession>
<comment type="caution">
    <text evidence="3">The sequence shown here is derived from an EMBL/GenBank/DDBJ whole genome shotgun (WGS) entry which is preliminary data.</text>
</comment>